<dbReference type="Pfam" id="PF12974">
    <property type="entry name" value="Phosphonate-bd"/>
    <property type="match status" value="1"/>
</dbReference>
<dbReference type="PIRSF" id="PIRSF027386">
    <property type="entry name" value="UCP027386_ABC_sbc_TM0202"/>
    <property type="match status" value="1"/>
</dbReference>
<comment type="caution">
    <text evidence="3">The sequence shown here is derived from an EMBL/GenBank/DDBJ whole genome shotgun (WGS) entry which is preliminary data.</text>
</comment>
<dbReference type="EMBL" id="DVJJ01000013">
    <property type="protein sequence ID" value="HIS63845.1"/>
    <property type="molecule type" value="Genomic_DNA"/>
</dbReference>
<feature type="region of interest" description="Disordered" evidence="1">
    <location>
        <begin position="22"/>
        <end position="61"/>
    </location>
</feature>
<name>A0A9D1F7I1_9FIRM</name>
<feature type="compositionally biased region" description="Low complexity" evidence="1">
    <location>
        <begin position="24"/>
        <end position="42"/>
    </location>
</feature>
<dbReference type="AlphaFoldDB" id="A0A9D1F7I1"/>
<proteinExistence type="predicted"/>
<protein>
    <submittedName>
        <fullName evidence="3">ABC transporter substrate-binding protein</fullName>
    </submittedName>
</protein>
<reference evidence="3" key="1">
    <citation type="submission" date="2020-10" db="EMBL/GenBank/DDBJ databases">
        <authorList>
            <person name="Gilroy R."/>
        </authorList>
    </citation>
    <scope>NUCLEOTIDE SEQUENCE</scope>
    <source>
        <strain evidence="3">ChiBcec16-1751</strain>
    </source>
</reference>
<feature type="signal peptide" evidence="2">
    <location>
        <begin position="1"/>
        <end position="25"/>
    </location>
</feature>
<dbReference type="Gene3D" id="3.40.190.10">
    <property type="entry name" value="Periplasmic binding protein-like II"/>
    <property type="match status" value="2"/>
</dbReference>
<evidence type="ECO:0000313" key="4">
    <source>
        <dbReference type="Proteomes" id="UP000886741"/>
    </source>
</evidence>
<dbReference type="InterPro" id="IPR027024">
    <property type="entry name" value="UCP027386_ABC_sbc_TM0202"/>
</dbReference>
<sequence>MKKLVSLFCALSMAATMLTGCGQPAAETPEAPEQEQTATTEPETVETPEEPETPEVPAETDSVPIRVAALKGPTAMGMVQMMDAADKGELEGCDYTFSIEASADLVTPLLAKGEVDLAAVPANLASVLYNNMDGGVEVLAINTLGVLYMVESGDTISTVEDLRGKTIYASGKDNTPEYALNYVLEQNGIDPTTDVTIEWKSEHSECLAALLAQENAVAMLPQPFVTTAQMQSDQIRVALDLTEEWERLQADSEMPSSMITGVLIGRQEFVESHPDAVTAFLDHYQTSVDYVNNNVEDAAQLVGQYEIVPAQVAIQAIPACNITLIRGQELQEKLSGYLTVLLEQNPKSIGGAMPADDFYFLG</sequence>
<gene>
    <name evidence="3" type="ORF">IAA83_00555</name>
</gene>
<accession>A0A9D1F7I1</accession>
<dbReference type="Proteomes" id="UP000886741">
    <property type="component" value="Unassembled WGS sequence"/>
</dbReference>
<keyword evidence="2" id="KW-0732">Signal</keyword>
<feature type="compositionally biased region" description="Acidic residues" evidence="1">
    <location>
        <begin position="43"/>
        <end position="53"/>
    </location>
</feature>
<reference evidence="3" key="2">
    <citation type="journal article" date="2021" name="PeerJ">
        <title>Extensive microbial diversity within the chicken gut microbiome revealed by metagenomics and culture.</title>
        <authorList>
            <person name="Gilroy R."/>
            <person name="Ravi A."/>
            <person name="Getino M."/>
            <person name="Pursley I."/>
            <person name="Horton D.L."/>
            <person name="Alikhan N.F."/>
            <person name="Baker D."/>
            <person name="Gharbi K."/>
            <person name="Hall N."/>
            <person name="Watson M."/>
            <person name="Adriaenssens E.M."/>
            <person name="Foster-Nyarko E."/>
            <person name="Jarju S."/>
            <person name="Secka A."/>
            <person name="Antonio M."/>
            <person name="Oren A."/>
            <person name="Chaudhuri R.R."/>
            <person name="La Ragione R."/>
            <person name="Hildebrand F."/>
            <person name="Pallen M.J."/>
        </authorList>
    </citation>
    <scope>NUCLEOTIDE SEQUENCE</scope>
    <source>
        <strain evidence="3">ChiBcec16-1751</strain>
    </source>
</reference>
<feature type="chain" id="PRO_5039173803" evidence="2">
    <location>
        <begin position="26"/>
        <end position="362"/>
    </location>
</feature>
<evidence type="ECO:0000256" key="1">
    <source>
        <dbReference type="SAM" id="MobiDB-lite"/>
    </source>
</evidence>
<dbReference type="PROSITE" id="PS51257">
    <property type="entry name" value="PROKAR_LIPOPROTEIN"/>
    <property type="match status" value="1"/>
</dbReference>
<dbReference type="PANTHER" id="PTHR30024">
    <property type="entry name" value="ALIPHATIC SULFONATES-BINDING PROTEIN-RELATED"/>
    <property type="match status" value="1"/>
</dbReference>
<evidence type="ECO:0000256" key="2">
    <source>
        <dbReference type="SAM" id="SignalP"/>
    </source>
</evidence>
<dbReference type="PANTHER" id="PTHR30024:SF46">
    <property type="entry name" value="ABC TRANSPORTER, SUBSTRATE-BINDING LIPOPROTEIN"/>
    <property type="match status" value="1"/>
</dbReference>
<dbReference type="SUPFAM" id="SSF53850">
    <property type="entry name" value="Periplasmic binding protein-like II"/>
    <property type="match status" value="1"/>
</dbReference>
<organism evidence="3 4">
    <name type="scientific">Candidatus Avoscillospira avistercoris</name>
    <dbReference type="NCBI Taxonomy" id="2840707"/>
    <lineage>
        <taxon>Bacteria</taxon>
        <taxon>Bacillati</taxon>
        <taxon>Bacillota</taxon>
        <taxon>Clostridia</taxon>
        <taxon>Eubacteriales</taxon>
        <taxon>Oscillospiraceae</taxon>
        <taxon>Oscillospiraceae incertae sedis</taxon>
        <taxon>Candidatus Avoscillospira</taxon>
    </lineage>
</organism>
<evidence type="ECO:0000313" key="3">
    <source>
        <dbReference type="EMBL" id="HIS63845.1"/>
    </source>
</evidence>